<dbReference type="GO" id="GO:0009927">
    <property type="term" value="F:histidine phosphotransfer kinase activity"/>
    <property type="evidence" value="ECO:0007669"/>
    <property type="project" value="TreeGrafter"/>
</dbReference>
<dbReference type="GO" id="GO:0000155">
    <property type="term" value="F:phosphorelay sensor kinase activity"/>
    <property type="evidence" value="ECO:0007669"/>
    <property type="project" value="InterPro"/>
</dbReference>
<comment type="catalytic activity">
    <reaction evidence="1">
        <text>ATP + protein L-histidine = ADP + protein N-phospho-L-histidine.</text>
        <dbReference type="EC" id="2.7.13.3"/>
    </reaction>
</comment>
<keyword evidence="7 15" id="KW-0418">Kinase</keyword>
<evidence type="ECO:0000256" key="12">
    <source>
        <dbReference type="SAM" id="Coils"/>
    </source>
</evidence>
<keyword evidence="8" id="KW-0067">ATP-binding</keyword>
<dbReference type="EC" id="2.7.13.3" evidence="3"/>
<feature type="coiled-coil region" evidence="12">
    <location>
        <begin position="5"/>
        <end position="67"/>
    </location>
</feature>
<feature type="domain" description="Histidine kinase" evidence="13">
    <location>
        <begin position="67"/>
        <end position="290"/>
    </location>
</feature>
<dbReference type="InterPro" id="IPR036890">
    <property type="entry name" value="HATPase_C_sf"/>
</dbReference>
<keyword evidence="5" id="KW-0808">Transferase</keyword>
<sequence>MQSKNQKCHQQIKELETQLEKKEQRLNRIIRQSDRQQLELLILKEKYEEAKKLAEKANQSKSEFLANMSHEIRTPINAIIGFSELLNESIEDEKLRSYVKTIQSASNTLLVLINDILDLSKIEAGKLNIEKKPTNIYHLVDEIRSMFIVDVQRKNLELNVKVEKNVPQNLYLDAVRLRQIIVNLIGNAIKFTENGYINFTVEVLHRDMTKDTLDLEIKIEDSGIGIPKHQFEQIFEQFEQVDGQDTRKYGGTGLGLSISKRLTQMMNGKISLQSEEGVGTTFFVDLFDVKILPNQVEVKDDIINQDISDIEFKRARVLVVDDSFDNRILISRYFEDTNIEIVTASNALECIDKFQAEHIDLILMDIKISYEDGLEIVKYLKNLSDIPIIAIVSSIKDNNIDLFDGYIIKPILKNTLYMEFLKYLPHKEKINFKQKKSKRKKDVDFEKLKNRLRDLDPFYEKVVHNNNMSDIKTMALTLNEIAMEFDCDMLEEYSSEMLKAVDSFDIVKIEQLLSNYKNMQLDAIS</sequence>
<dbReference type="InterPro" id="IPR004358">
    <property type="entry name" value="Sig_transdc_His_kin-like_C"/>
</dbReference>
<name>A0A1W1D2E8_9ZZZZ</name>
<gene>
    <name evidence="15" type="ORF">MNB_SM-3-169</name>
</gene>
<keyword evidence="11" id="KW-0131">Cell cycle</keyword>
<dbReference type="GO" id="GO:0005886">
    <property type="term" value="C:plasma membrane"/>
    <property type="evidence" value="ECO:0007669"/>
    <property type="project" value="TreeGrafter"/>
</dbReference>
<keyword evidence="10" id="KW-0472">Membrane</keyword>
<evidence type="ECO:0000256" key="10">
    <source>
        <dbReference type="ARBA" id="ARBA00023136"/>
    </source>
</evidence>
<dbReference type="FunFam" id="1.10.287.130:FF:000038">
    <property type="entry name" value="Sensory transduction histidine kinase"/>
    <property type="match status" value="1"/>
</dbReference>
<evidence type="ECO:0000256" key="4">
    <source>
        <dbReference type="ARBA" id="ARBA00022553"/>
    </source>
</evidence>
<dbReference type="CDD" id="cd16922">
    <property type="entry name" value="HATPase_EvgS-ArcB-TorS-like"/>
    <property type="match status" value="1"/>
</dbReference>
<keyword evidence="9" id="KW-0902">Two-component regulatory system</keyword>
<dbReference type="Pfam" id="PF02518">
    <property type="entry name" value="HATPase_c"/>
    <property type="match status" value="1"/>
</dbReference>
<dbReference type="SMART" id="SM00448">
    <property type="entry name" value="REC"/>
    <property type="match status" value="1"/>
</dbReference>
<evidence type="ECO:0000256" key="8">
    <source>
        <dbReference type="ARBA" id="ARBA00022840"/>
    </source>
</evidence>
<dbReference type="CDD" id="cd00082">
    <property type="entry name" value="HisKA"/>
    <property type="match status" value="1"/>
</dbReference>
<evidence type="ECO:0000256" key="9">
    <source>
        <dbReference type="ARBA" id="ARBA00023012"/>
    </source>
</evidence>
<evidence type="ECO:0000256" key="1">
    <source>
        <dbReference type="ARBA" id="ARBA00000085"/>
    </source>
</evidence>
<dbReference type="PROSITE" id="PS50110">
    <property type="entry name" value="RESPONSE_REGULATORY"/>
    <property type="match status" value="1"/>
</dbReference>
<evidence type="ECO:0000259" key="14">
    <source>
        <dbReference type="PROSITE" id="PS50110"/>
    </source>
</evidence>
<keyword evidence="12" id="KW-0175">Coiled coil</keyword>
<dbReference type="InterPro" id="IPR005467">
    <property type="entry name" value="His_kinase_dom"/>
</dbReference>
<dbReference type="PANTHER" id="PTHR43047">
    <property type="entry name" value="TWO-COMPONENT HISTIDINE PROTEIN KINASE"/>
    <property type="match status" value="1"/>
</dbReference>
<dbReference type="PROSITE" id="PS50109">
    <property type="entry name" value="HIS_KIN"/>
    <property type="match status" value="1"/>
</dbReference>
<feature type="domain" description="Response regulatory" evidence="14">
    <location>
        <begin position="316"/>
        <end position="424"/>
    </location>
</feature>
<dbReference type="AlphaFoldDB" id="A0A1W1D2E8"/>
<evidence type="ECO:0000256" key="2">
    <source>
        <dbReference type="ARBA" id="ARBA00004370"/>
    </source>
</evidence>
<evidence type="ECO:0000313" key="15">
    <source>
        <dbReference type="EMBL" id="SFV74825.1"/>
    </source>
</evidence>
<dbReference type="Gene3D" id="3.40.50.2300">
    <property type="match status" value="1"/>
</dbReference>
<dbReference type="InterPro" id="IPR036097">
    <property type="entry name" value="HisK_dim/P_sf"/>
</dbReference>
<dbReference type="SUPFAM" id="SSF47384">
    <property type="entry name" value="Homodimeric domain of signal transducing histidine kinase"/>
    <property type="match status" value="1"/>
</dbReference>
<comment type="subcellular location">
    <subcellularLocation>
        <location evidence="2">Membrane</location>
    </subcellularLocation>
</comment>
<dbReference type="GO" id="GO:0005524">
    <property type="term" value="F:ATP binding"/>
    <property type="evidence" value="ECO:0007669"/>
    <property type="project" value="UniProtKB-KW"/>
</dbReference>
<accession>A0A1W1D2E8</accession>
<dbReference type="PRINTS" id="PR00344">
    <property type="entry name" value="BCTRLSENSOR"/>
</dbReference>
<dbReference type="SUPFAM" id="SSF55874">
    <property type="entry name" value="ATPase domain of HSP90 chaperone/DNA topoisomerase II/histidine kinase"/>
    <property type="match status" value="1"/>
</dbReference>
<evidence type="ECO:0000256" key="11">
    <source>
        <dbReference type="ARBA" id="ARBA00023306"/>
    </source>
</evidence>
<dbReference type="SUPFAM" id="SSF52172">
    <property type="entry name" value="CheY-like"/>
    <property type="match status" value="1"/>
</dbReference>
<evidence type="ECO:0000256" key="5">
    <source>
        <dbReference type="ARBA" id="ARBA00022679"/>
    </source>
</evidence>
<dbReference type="InterPro" id="IPR001789">
    <property type="entry name" value="Sig_transdc_resp-reg_receiver"/>
</dbReference>
<evidence type="ECO:0000256" key="6">
    <source>
        <dbReference type="ARBA" id="ARBA00022741"/>
    </source>
</evidence>
<reference evidence="15" key="1">
    <citation type="submission" date="2016-10" db="EMBL/GenBank/DDBJ databases">
        <authorList>
            <person name="de Groot N.N."/>
        </authorList>
    </citation>
    <scope>NUCLEOTIDE SEQUENCE</scope>
</reference>
<dbReference type="Gene3D" id="3.30.565.10">
    <property type="entry name" value="Histidine kinase-like ATPase, C-terminal domain"/>
    <property type="match status" value="1"/>
</dbReference>
<dbReference type="EMBL" id="FPHP01000005">
    <property type="protein sequence ID" value="SFV74825.1"/>
    <property type="molecule type" value="Genomic_DNA"/>
</dbReference>
<dbReference type="Pfam" id="PF00512">
    <property type="entry name" value="HisKA"/>
    <property type="match status" value="1"/>
</dbReference>
<protein>
    <recommendedName>
        <fullName evidence="3">histidine kinase</fullName>
        <ecNumber evidence="3">2.7.13.3</ecNumber>
    </recommendedName>
</protein>
<dbReference type="PANTHER" id="PTHR43047:SF72">
    <property type="entry name" value="OSMOSENSING HISTIDINE PROTEIN KINASE SLN1"/>
    <property type="match status" value="1"/>
</dbReference>
<dbReference type="SMART" id="SM00387">
    <property type="entry name" value="HATPase_c"/>
    <property type="match status" value="1"/>
</dbReference>
<dbReference type="InterPro" id="IPR011006">
    <property type="entry name" value="CheY-like_superfamily"/>
</dbReference>
<dbReference type="Gene3D" id="1.10.287.130">
    <property type="match status" value="1"/>
</dbReference>
<dbReference type="InterPro" id="IPR003594">
    <property type="entry name" value="HATPase_dom"/>
</dbReference>
<dbReference type="FunFam" id="3.30.565.10:FF:000010">
    <property type="entry name" value="Sensor histidine kinase RcsC"/>
    <property type="match status" value="1"/>
</dbReference>
<evidence type="ECO:0000256" key="7">
    <source>
        <dbReference type="ARBA" id="ARBA00022777"/>
    </source>
</evidence>
<evidence type="ECO:0000256" key="3">
    <source>
        <dbReference type="ARBA" id="ARBA00012438"/>
    </source>
</evidence>
<organism evidence="15">
    <name type="scientific">hydrothermal vent metagenome</name>
    <dbReference type="NCBI Taxonomy" id="652676"/>
    <lineage>
        <taxon>unclassified sequences</taxon>
        <taxon>metagenomes</taxon>
        <taxon>ecological metagenomes</taxon>
    </lineage>
</organism>
<keyword evidence="6" id="KW-0547">Nucleotide-binding</keyword>
<dbReference type="InterPro" id="IPR003661">
    <property type="entry name" value="HisK_dim/P_dom"/>
</dbReference>
<dbReference type="SMART" id="SM00388">
    <property type="entry name" value="HisKA"/>
    <property type="match status" value="1"/>
</dbReference>
<dbReference type="CDD" id="cd17546">
    <property type="entry name" value="REC_hyHK_CKI1_RcsC-like"/>
    <property type="match status" value="1"/>
</dbReference>
<dbReference type="Pfam" id="PF00072">
    <property type="entry name" value="Response_reg"/>
    <property type="match status" value="1"/>
</dbReference>
<evidence type="ECO:0000259" key="13">
    <source>
        <dbReference type="PROSITE" id="PS50109"/>
    </source>
</evidence>
<keyword evidence="4" id="KW-0597">Phosphoprotein</keyword>
<proteinExistence type="predicted"/>